<dbReference type="VEuPathDB" id="FungiDB:RhiirFUN_013826"/>
<feature type="region of interest" description="Disordered" evidence="1">
    <location>
        <begin position="65"/>
        <end position="130"/>
    </location>
</feature>
<organism evidence="2 3">
    <name type="scientific">Rhizophagus irregularis</name>
    <dbReference type="NCBI Taxonomy" id="588596"/>
    <lineage>
        <taxon>Eukaryota</taxon>
        <taxon>Fungi</taxon>
        <taxon>Fungi incertae sedis</taxon>
        <taxon>Mucoromycota</taxon>
        <taxon>Glomeromycotina</taxon>
        <taxon>Glomeromycetes</taxon>
        <taxon>Glomerales</taxon>
        <taxon>Glomeraceae</taxon>
        <taxon>Rhizophagus</taxon>
    </lineage>
</organism>
<proteinExistence type="predicted"/>
<dbReference type="Proteomes" id="UP000233469">
    <property type="component" value="Unassembled WGS sequence"/>
</dbReference>
<feature type="region of interest" description="Disordered" evidence="1">
    <location>
        <begin position="190"/>
        <end position="212"/>
    </location>
</feature>
<evidence type="ECO:0000313" key="2">
    <source>
        <dbReference type="EMBL" id="PKK60360.1"/>
    </source>
</evidence>
<dbReference type="PANTHER" id="PTHR31511">
    <property type="entry name" value="PROTEIN CBG23764"/>
    <property type="match status" value="1"/>
</dbReference>
<dbReference type="InterPro" id="IPR012337">
    <property type="entry name" value="RNaseH-like_sf"/>
</dbReference>
<dbReference type="InterPro" id="IPR023211">
    <property type="entry name" value="DNA_pol_palm_dom_sf"/>
</dbReference>
<dbReference type="VEuPathDB" id="FungiDB:RhiirA1_483129"/>
<sequence>MRGLAFQCKWHPSGRMQGTPWALPVLSIIYKSVWQEVTKKIELVNDVEKSVQILINFVKNQGGAPVVHARGKDRRREKPEPIQASIPQDKNQENDPGPSTQAYALAPPAREGQVESSEVSSRGKYIDRHASKPREHLKTWGARLRQRWVDVTGEECVMPLNLKECQRLHHALLQADDVAFEEIIPKEGEHKDHAPEGDIHFEEGPVGRDLERPHQNRSLMSKWEAKVPRRSNPAYAFNDMVEGAKKYKEIPYMPKLIASARQEMTRVFQTEFKRKEQIKSAIAVKCIYYKKEKKDTTDNKAPSIIRIAEKWHRGEMRALLSENYIDEHLTSSSGEIDNKIEEYLENGSNWILVRIDIVYIEAYQLRRALGGSYTPTPKKLANTKCTINPDNKGLIDPETNALSEKCLQGALGCYFAHQDKRDTNHLERIFRAMKLKPYLDVVKLDGIPMPTPICPRIFNKIEEMNPDISINVWDWKEETATPKPVIASKNIYIPNSCKIENCKHNYPNKCQEKRPHVIHLMALTNITKSEEKYGQKNHFLWIKNPNGLVFKDTAHHGEKHLCNRCFQSWPSEKSLAYHQEHCLGLGEACQRVDLPVKGVNNFEQFKNYGRMINAPCVIIADFESDNKKCDEKYGGKMRKLAEQKANSFCYLVHWIDTGDVWGPFLYRGENATQEFVRRIDQELVHINEVLAVKADRIETEEDKKKFAEAVSCWICKGKFDIDTDEIERLENKITYLKEKLKTFKKASAEYNGIQTTIEKATKAIASEKAKANKVWDHCHITGKFRGSAHRDCNLKLQIQDWKTPIPVIFHNFRGYDSHLVCESVGRSANALHIQVIAETFERYKSMKVGQLKYIDSMQFMNSSLAKLTKNLGDNHPITSQYFKKLGYTEEQLTLVYRKGVYFYEYIDSQDRFLETELPPIHEFSTQLHGKITQEDYQHAQKVWKEFRCQNLGEYHDLYLKTDVLSLADIWTEFRKMSMEYYELDPSHYVSAPSLSWDAMLKMTGVRIELFTDMTMHDFAEKAKRGGISIACQRYFKANNPKMGKVYDPSQPTTWISYVDATNLYGHSMSQYLPIGNYQWEASREYLLKNPAMQKAYLEMVLKAKPNARRGYFLNINSHFPLKTHEYLKDLPPAVENVAVEKDWLCPYNAELVEQLDGGRFSATEKLIPHLGPRKNYVIHYQELQYYVKLGMVVDEVSEILSFDQTNWLEPYISFNTEKRNEAKKAGNTFLSDFFKLLNVSVYGKTMENVRKYQDVKIMRMLNDRNEKAFLNKVRKPSFKYARQLGPTLIGAHMGKASVTLNKPIIVGASVLGLSKLHMYEFWYGYVKENYGDKSQLGYMDTDSFIYHVETEDIYKDMAERPDLFNLNGDQTVGKFKDETPGNVIIESFHIRAKSYHYVLADKTTNSRHKGVSKKGMGEMATDTYMPKLAGSLFDDPVDEAKVFDPMTQVYRDCLFGKEVFYAKNVGIRSKDHVLSLVESEKKALGPINDKRWILSDGITDLPYGHWSNMVYKNMVKAGIPHEQAEKRAMRAKLPEKYQNECTSHISSLQA</sequence>
<dbReference type="Gene3D" id="3.90.1600.10">
    <property type="entry name" value="Palm domain of DNA polymerase"/>
    <property type="match status" value="1"/>
</dbReference>
<dbReference type="VEuPathDB" id="FungiDB:RhiirA1_471672"/>
<reference evidence="2 3" key="2">
    <citation type="submission" date="2017-10" db="EMBL/GenBank/DDBJ databases">
        <title>Extensive intraspecific genome diversity in a model arbuscular mycorrhizal fungus.</title>
        <authorList>
            <person name="Chen E.C.H."/>
            <person name="Morin E."/>
            <person name="Baudet D."/>
            <person name="Noel J."/>
            <person name="Ndikumana S."/>
            <person name="Charron P."/>
            <person name="St-Onge C."/>
            <person name="Giorgi J."/>
            <person name="Grigoriev I.V."/>
            <person name="Roux C."/>
            <person name="Martin F.M."/>
            <person name="Corradi N."/>
        </authorList>
    </citation>
    <scope>NUCLEOTIDE SEQUENCE [LARGE SCALE GENOMIC DNA]</scope>
    <source>
        <strain evidence="2 3">C2</strain>
    </source>
</reference>
<dbReference type="VEuPathDB" id="FungiDB:FUN_024986"/>
<comment type="caution">
    <text evidence="2">The sequence shown here is derived from an EMBL/GenBank/DDBJ whole genome shotgun (WGS) entry which is preliminary data.</text>
</comment>
<evidence type="ECO:0000256" key="1">
    <source>
        <dbReference type="SAM" id="MobiDB-lite"/>
    </source>
</evidence>
<dbReference type="SUPFAM" id="SSF56672">
    <property type="entry name" value="DNA/RNA polymerases"/>
    <property type="match status" value="1"/>
</dbReference>
<dbReference type="VEuPathDB" id="FungiDB:FUN_011762"/>
<dbReference type="SUPFAM" id="SSF54060">
    <property type="entry name" value="His-Me finger endonucleases"/>
    <property type="match status" value="1"/>
</dbReference>
<accession>A0A2N1MFE8</accession>
<dbReference type="SUPFAM" id="SSF53098">
    <property type="entry name" value="Ribonuclease H-like"/>
    <property type="match status" value="1"/>
</dbReference>
<dbReference type="EMBL" id="LLXL01002615">
    <property type="protein sequence ID" value="PKK60360.1"/>
    <property type="molecule type" value="Genomic_DNA"/>
</dbReference>
<name>A0A2N1MFE8_9GLOM</name>
<dbReference type="VEuPathDB" id="FungiDB:RhiirFUN_016674"/>
<dbReference type="InterPro" id="IPR044925">
    <property type="entry name" value="His-Me_finger_sf"/>
</dbReference>
<dbReference type="InterPro" id="IPR043502">
    <property type="entry name" value="DNA/RNA_pol_sf"/>
</dbReference>
<gene>
    <name evidence="2" type="ORF">RhiirC2_818830</name>
</gene>
<dbReference type="PANTHER" id="PTHR31511:SF12">
    <property type="entry name" value="RHO TERMINATION FACTOR N-TERMINAL DOMAIN-CONTAINING PROTEIN"/>
    <property type="match status" value="1"/>
</dbReference>
<dbReference type="VEuPathDB" id="FungiDB:RhiirFUN_003612"/>
<reference evidence="2 3" key="1">
    <citation type="submission" date="2016-04" db="EMBL/GenBank/DDBJ databases">
        <title>Genome analyses suggest a sexual origin of heterokaryosis in a supposedly ancient asexual fungus.</title>
        <authorList>
            <person name="Ropars J."/>
            <person name="Sedzielewska K."/>
            <person name="Noel J."/>
            <person name="Charron P."/>
            <person name="Farinelli L."/>
            <person name="Marton T."/>
            <person name="Kruger M."/>
            <person name="Pelin A."/>
            <person name="Brachmann A."/>
            <person name="Corradi N."/>
        </authorList>
    </citation>
    <scope>NUCLEOTIDE SEQUENCE [LARGE SCALE GENOMIC DNA]</scope>
    <source>
        <strain evidence="2 3">C2</strain>
    </source>
</reference>
<dbReference type="VEuPathDB" id="FungiDB:RhiirA1_471939"/>
<protein>
    <recommendedName>
        <fullName evidence="4">DNA-directed DNA polymerase</fullName>
    </recommendedName>
</protein>
<evidence type="ECO:0008006" key="4">
    <source>
        <dbReference type="Google" id="ProtNLM"/>
    </source>
</evidence>
<evidence type="ECO:0000313" key="3">
    <source>
        <dbReference type="Proteomes" id="UP000233469"/>
    </source>
</evidence>